<sequence>MIFPVSKSVSVNVTAPVSTALESAIEELTTHPFSTFVVTFSGSPLTDVPPATVKVAAVLSLPILLPF</sequence>
<evidence type="ECO:0000313" key="2">
    <source>
        <dbReference type="Proteomes" id="UP000380217"/>
    </source>
</evidence>
<proteinExistence type="predicted"/>
<protein>
    <submittedName>
        <fullName evidence="1">Uncharacterized protein</fullName>
    </submittedName>
</protein>
<dbReference type="Proteomes" id="UP000380217">
    <property type="component" value="Unassembled WGS sequence"/>
</dbReference>
<reference evidence="1 2" key="1">
    <citation type="submission" date="2019-07" db="EMBL/GenBank/DDBJ databases">
        <authorList>
            <person name="Hibberd C M."/>
            <person name="Gehrig L. J."/>
            <person name="Chang H.-W."/>
            <person name="Venkatesh S."/>
        </authorList>
    </citation>
    <scope>NUCLEOTIDE SEQUENCE [LARGE SCALE GENOMIC DNA]</scope>
    <source>
        <strain evidence="1">Streptococcus_salivarius_SS_Bg39</strain>
    </source>
</reference>
<dbReference type="AlphaFoldDB" id="A0A564SCJ1"/>
<gene>
    <name evidence="1" type="ORF">SSSS39_00545</name>
</gene>
<dbReference type="EMBL" id="CABHNJ010000006">
    <property type="protein sequence ID" value="VUW92789.1"/>
    <property type="molecule type" value="Genomic_DNA"/>
</dbReference>
<evidence type="ECO:0000313" key="1">
    <source>
        <dbReference type="EMBL" id="VUW92789.1"/>
    </source>
</evidence>
<organism evidence="1 2">
    <name type="scientific">Streptococcus vestibularis</name>
    <dbReference type="NCBI Taxonomy" id="1343"/>
    <lineage>
        <taxon>Bacteria</taxon>
        <taxon>Bacillati</taxon>
        <taxon>Bacillota</taxon>
        <taxon>Bacilli</taxon>
        <taxon>Lactobacillales</taxon>
        <taxon>Streptococcaceae</taxon>
        <taxon>Streptococcus</taxon>
    </lineage>
</organism>
<accession>A0A564SCJ1</accession>
<name>A0A564SCJ1_STRVE</name>